<name>A0A1H5PB49_9FLAO</name>
<dbReference type="InterPro" id="IPR051612">
    <property type="entry name" value="Teichoic_Acid_Biosynth"/>
</dbReference>
<dbReference type="STRING" id="390640.SAMN04488034_11048"/>
<sequence>MKFTFFCQNPYAFGIMEPIMQVLKEKNYEYLWFLTPNLSGKFPFAKEPHTFDLEELTAFESDAIICPGNEVPHYLRGVKVQIFHGLAGEKKGHFRIRHYFDLYLTQGPYFTRRFNRLKRRHRNFEVIETGWPKLDIYGKDADKYREEKQQLLESHAASKVLLYAPTFSPSLTSAPFLLKEMERLAENKEYLVVIKFHDLMAAETITQYKELAATKENILFEEEPNIIKYLLMADLLISDTSSVVYEFLLLDKPVITFRNNSEKILWDDQKEYSGLTERVAANLEKDEFRQERQTVIEEYHPYNDGRSAERMVEAIEGYIAENGVPERRRLPFLRRRKMNRMFKRKKKRFRK</sequence>
<dbReference type="InterPro" id="IPR007554">
    <property type="entry name" value="Glycerophosphate_synth"/>
</dbReference>
<evidence type="ECO:0000313" key="2">
    <source>
        <dbReference type="Proteomes" id="UP000199448"/>
    </source>
</evidence>
<keyword evidence="1" id="KW-0808">Transferase</keyword>
<dbReference type="RefSeq" id="WP_093114210.1">
    <property type="nucleotide sequence ID" value="NZ_FNGG01000010.1"/>
</dbReference>
<organism evidence="1 2">
    <name type="scientific">Salinimicrobium catena</name>
    <dbReference type="NCBI Taxonomy" id="390640"/>
    <lineage>
        <taxon>Bacteria</taxon>
        <taxon>Pseudomonadati</taxon>
        <taxon>Bacteroidota</taxon>
        <taxon>Flavobacteriia</taxon>
        <taxon>Flavobacteriales</taxon>
        <taxon>Flavobacteriaceae</taxon>
        <taxon>Salinimicrobium</taxon>
    </lineage>
</organism>
<dbReference type="EMBL" id="FNUG01000010">
    <property type="protein sequence ID" value="SEF10291.1"/>
    <property type="molecule type" value="Genomic_DNA"/>
</dbReference>
<dbReference type="SUPFAM" id="SSF53756">
    <property type="entry name" value="UDP-Glycosyltransferase/glycogen phosphorylase"/>
    <property type="match status" value="1"/>
</dbReference>
<keyword evidence="2" id="KW-1185">Reference proteome</keyword>
<dbReference type="AlphaFoldDB" id="A0A1H5PB49"/>
<gene>
    <name evidence="1" type="ORF">SAMN04488034_11048</name>
</gene>
<dbReference type="GO" id="GO:0047355">
    <property type="term" value="F:CDP-glycerol glycerophosphotransferase activity"/>
    <property type="evidence" value="ECO:0007669"/>
    <property type="project" value="InterPro"/>
</dbReference>
<dbReference type="Pfam" id="PF04464">
    <property type="entry name" value="Glyphos_transf"/>
    <property type="match status" value="1"/>
</dbReference>
<dbReference type="PANTHER" id="PTHR37316">
    <property type="entry name" value="TEICHOIC ACID GLYCEROL-PHOSPHATE PRIMASE"/>
    <property type="match status" value="1"/>
</dbReference>
<dbReference type="Gene3D" id="3.40.50.12580">
    <property type="match status" value="1"/>
</dbReference>
<dbReference type="InterPro" id="IPR043148">
    <property type="entry name" value="TagF_C"/>
</dbReference>
<dbReference type="PANTHER" id="PTHR37316:SF3">
    <property type="entry name" value="TEICHOIC ACID GLYCEROL-PHOSPHATE TRANSFERASE"/>
    <property type="match status" value="1"/>
</dbReference>
<protein>
    <submittedName>
        <fullName evidence="1">CDP-glycerol glycerophosphotransferase, TagB/SpsB family</fullName>
    </submittedName>
</protein>
<dbReference type="OrthoDB" id="1522454at2"/>
<accession>A0A1H5PB49</accession>
<proteinExistence type="predicted"/>
<dbReference type="GO" id="GO:0016020">
    <property type="term" value="C:membrane"/>
    <property type="evidence" value="ECO:0007669"/>
    <property type="project" value="InterPro"/>
</dbReference>
<evidence type="ECO:0000313" key="1">
    <source>
        <dbReference type="EMBL" id="SEF10291.1"/>
    </source>
</evidence>
<reference evidence="1 2" key="1">
    <citation type="submission" date="2016-10" db="EMBL/GenBank/DDBJ databases">
        <authorList>
            <person name="de Groot N.N."/>
        </authorList>
    </citation>
    <scope>NUCLEOTIDE SEQUENCE [LARGE SCALE GENOMIC DNA]</scope>
    <source>
        <strain evidence="1 2">DSM 23553</strain>
    </source>
</reference>
<dbReference type="Proteomes" id="UP000199448">
    <property type="component" value="Unassembled WGS sequence"/>
</dbReference>